<protein>
    <submittedName>
        <fullName evidence="2">Uncharacterized protein</fullName>
    </submittedName>
</protein>
<evidence type="ECO:0000256" key="1">
    <source>
        <dbReference type="SAM" id="MobiDB-lite"/>
    </source>
</evidence>
<accession>A0A9D4KM90</accession>
<keyword evidence="3" id="KW-1185">Reference proteome</keyword>
<evidence type="ECO:0000313" key="2">
    <source>
        <dbReference type="EMBL" id="KAH3842497.1"/>
    </source>
</evidence>
<organism evidence="2 3">
    <name type="scientific">Dreissena polymorpha</name>
    <name type="common">Zebra mussel</name>
    <name type="synonym">Mytilus polymorpha</name>
    <dbReference type="NCBI Taxonomy" id="45954"/>
    <lineage>
        <taxon>Eukaryota</taxon>
        <taxon>Metazoa</taxon>
        <taxon>Spiralia</taxon>
        <taxon>Lophotrochozoa</taxon>
        <taxon>Mollusca</taxon>
        <taxon>Bivalvia</taxon>
        <taxon>Autobranchia</taxon>
        <taxon>Heteroconchia</taxon>
        <taxon>Euheterodonta</taxon>
        <taxon>Imparidentia</taxon>
        <taxon>Neoheterodontei</taxon>
        <taxon>Myida</taxon>
        <taxon>Dreissenoidea</taxon>
        <taxon>Dreissenidae</taxon>
        <taxon>Dreissena</taxon>
    </lineage>
</organism>
<feature type="compositionally biased region" description="Polar residues" evidence="1">
    <location>
        <begin position="11"/>
        <end position="27"/>
    </location>
</feature>
<reference evidence="2" key="1">
    <citation type="journal article" date="2019" name="bioRxiv">
        <title>The Genome of the Zebra Mussel, Dreissena polymorpha: A Resource for Invasive Species Research.</title>
        <authorList>
            <person name="McCartney M.A."/>
            <person name="Auch B."/>
            <person name="Kono T."/>
            <person name="Mallez S."/>
            <person name="Zhang Y."/>
            <person name="Obille A."/>
            <person name="Becker A."/>
            <person name="Abrahante J.E."/>
            <person name="Garbe J."/>
            <person name="Badalamenti J.P."/>
            <person name="Herman A."/>
            <person name="Mangelson H."/>
            <person name="Liachko I."/>
            <person name="Sullivan S."/>
            <person name="Sone E.D."/>
            <person name="Koren S."/>
            <person name="Silverstein K.A.T."/>
            <person name="Beckman K.B."/>
            <person name="Gohl D.M."/>
        </authorList>
    </citation>
    <scope>NUCLEOTIDE SEQUENCE</scope>
    <source>
        <strain evidence="2">Duluth1</strain>
        <tissue evidence="2">Whole animal</tissue>
    </source>
</reference>
<sequence>MQQKLDKRTGTESTLPSLTAQRTSSPERSVIGDSLSDIMEGSVSENEDRADDADSFMVEFNSLYEDSQVFGPPIEKKKGII</sequence>
<dbReference type="EMBL" id="JAIWYP010000004">
    <property type="protein sequence ID" value="KAH3842497.1"/>
    <property type="molecule type" value="Genomic_DNA"/>
</dbReference>
<dbReference type="Proteomes" id="UP000828390">
    <property type="component" value="Unassembled WGS sequence"/>
</dbReference>
<name>A0A9D4KM90_DREPO</name>
<gene>
    <name evidence="2" type="ORF">DPMN_115993</name>
</gene>
<proteinExistence type="predicted"/>
<comment type="caution">
    <text evidence="2">The sequence shown here is derived from an EMBL/GenBank/DDBJ whole genome shotgun (WGS) entry which is preliminary data.</text>
</comment>
<evidence type="ECO:0000313" key="3">
    <source>
        <dbReference type="Proteomes" id="UP000828390"/>
    </source>
</evidence>
<dbReference type="AlphaFoldDB" id="A0A9D4KM90"/>
<reference evidence="2" key="2">
    <citation type="submission" date="2020-11" db="EMBL/GenBank/DDBJ databases">
        <authorList>
            <person name="McCartney M.A."/>
            <person name="Auch B."/>
            <person name="Kono T."/>
            <person name="Mallez S."/>
            <person name="Becker A."/>
            <person name="Gohl D.M."/>
            <person name="Silverstein K.A.T."/>
            <person name="Koren S."/>
            <person name="Bechman K.B."/>
            <person name="Herman A."/>
            <person name="Abrahante J.E."/>
            <person name="Garbe J."/>
        </authorList>
    </citation>
    <scope>NUCLEOTIDE SEQUENCE</scope>
    <source>
        <strain evidence="2">Duluth1</strain>
        <tissue evidence="2">Whole animal</tissue>
    </source>
</reference>
<feature type="compositionally biased region" description="Basic and acidic residues" evidence="1">
    <location>
        <begin position="1"/>
        <end position="10"/>
    </location>
</feature>
<feature type="region of interest" description="Disordered" evidence="1">
    <location>
        <begin position="1"/>
        <end position="50"/>
    </location>
</feature>